<feature type="transmembrane region" description="Helical" evidence="1">
    <location>
        <begin position="92"/>
        <end position="113"/>
    </location>
</feature>
<proteinExistence type="predicted"/>
<keyword evidence="1" id="KW-0812">Transmembrane</keyword>
<organism evidence="2 3">
    <name type="scientific">Bifidobacterium phasiani</name>
    <dbReference type="NCBI Taxonomy" id="2834431"/>
    <lineage>
        <taxon>Bacteria</taxon>
        <taxon>Bacillati</taxon>
        <taxon>Actinomycetota</taxon>
        <taxon>Actinomycetes</taxon>
        <taxon>Bifidobacteriales</taxon>
        <taxon>Bifidobacteriaceae</taxon>
        <taxon>Bifidobacterium</taxon>
    </lineage>
</organism>
<reference evidence="2 3" key="1">
    <citation type="submission" date="2021-05" db="EMBL/GenBank/DDBJ databases">
        <title>Phylogenetic classification of ten novel species belonging to the genus Bifidobacterium comprising B. colchicus sp. nov., B. abeli sp. nov., B. bicoloris sp. nov., B. guerezis sp. nov., B. rosaliae sp. nov., B. santillanensis sp. nov., B. argentati sp. nov., B. amazzoni sp. nov., B. pluviali sp. nov., and B. pinnaculum sp. nov.</title>
        <authorList>
            <person name="Lugli G.A."/>
            <person name="Ruiz Garcia L."/>
            <person name="Margolles A."/>
            <person name="Ventura M."/>
        </authorList>
    </citation>
    <scope>NUCLEOTIDE SEQUENCE [LARGE SCALE GENOMIC DNA]</scope>
    <source>
        <strain evidence="2 3">6T3</strain>
    </source>
</reference>
<accession>A0ABS6W8V2</accession>
<evidence type="ECO:0000313" key="3">
    <source>
        <dbReference type="Proteomes" id="UP000812844"/>
    </source>
</evidence>
<gene>
    <name evidence="2" type="ORF">KIH73_06020</name>
</gene>
<name>A0ABS6W8V2_9BIFI</name>
<dbReference type="Proteomes" id="UP000812844">
    <property type="component" value="Unassembled WGS sequence"/>
</dbReference>
<feature type="transmembrane region" description="Helical" evidence="1">
    <location>
        <begin position="16"/>
        <end position="37"/>
    </location>
</feature>
<keyword evidence="3" id="KW-1185">Reference proteome</keyword>
<evidence type="ECO:0008006" key="4">
    <source>
        <dbReference type="Google" id="ProtNLM"/>
    </source>
</evidence>
<dbReference type="EMBL" id="JAHBBD010000011">
    <property type="protein sequence ID" value="MBW3082930.1"/>
    <property type="molecule type" value="Genomic_DNA"/>
</dbReference>
<dbReference type="RefSeq" id="WP_219081558.1">
    <property type="nucleotide sequence ID" value="NZ_JAHBBD010000011.1"/>
</dbReference>
<feature type="transmembrane region" description="Helical" evidence="1">
    <location>
        <begin position="158"/>
        <end position="176"/>
    </location>
</feature>
<evidence type="ECO:0000313" key="2">
    <source>
        <dbReference type="EMBL" id="MBW3082930.1"/>
    </source>
</evidence>
<sequence>MTCRNVFAVLARAHPLVWLALAVCAAVATLFSSMALMSDATRGLEYETLINVNLFGYQVVPPYLLLLCFGSVRYTALERVRADPSRALGVNLRWMALSAVLAVLPLLATYGVVEFVVERRPCDRNALIVAAVAAVQMVMELALIGLTANLVVNCGVPWGYAAPPFMVMFGLSGWLFSTWNQWVGEALFFFLEPLADAGSLIRDKAPAFLGLVATLTVANLVACQRTDHRGR</sequence>
<feature type="transmembrane region" description="Helical" evidence="1">
    <location>
        <begin position="49"/>
        <end position="72"/>
    </location>
</feature>
<protein>
    <recommendedName>
        <fullName evidence="4">Beta-carotene 15,15'-monooxygenase</fullName>
    </recommendedName>
</protein>
<keyword evidence="1" id="KW-0472">Membrane</keyword>
<comment type="caution">
    <text evidence="2">The sequence shown here is derived from an EMBL/GenBank/DDBJ whole genome shotgun (WGS) entry which is preliminary data.</text>
</comment>
<feature type="transmembrane region" description="Helical" evidence="1">
    <location>
        <begin position="207"/>
        <end position="223"/>
    </location>
</feature>
<feature type="transmembrane region" description="Helical" evidence="1">
    <location>
        <begin position="125"/>
        <end position="152"/>
    </location>
</feature>
<evidence type="ECO:0000256" key="1">
    <source>
        <dbReference type="SAM" id="Phobius"/>
    </source>
</evidence>
<keyword evidence="1" id="KW-1133">Transmembrane helix</keyword>